<dbReference type="EMBL" id="VHSG01000007">
    <property type="protein sequence ID" value="TQV82622.1"/>
    <property type="molecule type" value="Genomic_DNA"/>
</dbReference>
<dbReference type="InterPro" id="IPR042204">
    <property type="entry name" value="2Fe-2S-bd_N"/>
</dbReference>
<dbReference type="Proteomes" id="UP000319732">
    <property type="component" value="Unassembled WGS sequence"/>
</dbReference>
<reference evidence="2 3" key="1">
    <citation type="submission" date="2019-06" db="EMBL/GenBank/DDBJ databases">
        <title>Whole genome sequence for Cellvibrionaceae sp. R142.</title>
        <authorList>
            <person name="Wang G."/>
        </authorList>
    </citation>
    <scope>NUCLEOTIDE SEQUENCE [LARGE SCALE GENOMIC DNA]</scope>
    <source>
        <strain evidence="2 3">R142</strain>
    </source>
</reference>
<protein>
    <submittedName>
        <fullName evidence="2">(2Fe-2S)-binding protein</fullName>
    </submittedName>
</protein>
<evidence type="ECO:0000256" key="1">
    <source>
        <dbReference type="ARBA" id="ARBA00023002"/>
    </source>
</evidence>
<keyword evidence="3" id="KW-1185">Reference proteome</keyword>
<comment type="caution">
    <text evidence="2">The sequence shown here is derived from an EMBL/GenBank/DDBJ whole genome shotgun (WGS) entry which is preliminary data.</text>
</comment>
<dbReference type="AlphaFoldDB" id="A0A545TZH4"/>
<name>A0A545TZH4_9GAMM</name>
<accession>A0A545TZH4</accession>
<dbReference type="Gene3D" id="3.10.20.440">
    <property type="entry name" value="2Fe-2S iron-sulphur cluster binding domain, sarcosine oxidase, alpha subunit, N-terminal domain"/>
    <property type="match status" value="1"/>
</dbReference>
<proteinExistence type="predicted"/>
<gene>
    <name evidence="2" type="ORF">FKG94_07795</name>
</gene>
<evidence type="ECO:0000313" key="2">
    <source>
        <dbReference type="EMBL" id="TQV82622.1"/>
    </source>
</evidence>
<dbReference type="SUPFAM" id="SSF54292">
    <property type="entry name" value="2Fe-2S ferredoxin-like"/>
    <property type="match status" value="1"/>
</dbReference>
<dbReference type="InterPro" id="IPR001041">
    <property type="entry name" value="2Fe-2S_ferredoxin-type"/>
</dbReference>
<keyword evidence="1" id="KW-0560">Oxidoreductase</keyword>
<dbReference type="GO" id="GO:0016491">
    <property type="term" value="F:oxidoreductase activity"/>
    <property type="evidence" value="ECO:0007669"/>
    <property type="project" value="UniProtKB-KW"/>
</dbReference>
<dbReference type="CDD" id="cd00207">
    <property type="entry name" value="fer2"/>
    <property type="match status" value="1"/>
</dbReference>
<sequence>MAKRMTRNVQRGEEITVIIDGQSVTAYAGETLAAVLLANGVSVFYRTQSGKPRGPYCNMGACFECQVRVVSSAGGDWCRACMTPAADGMSVVTGAQKADG</sequence>
<dbReference type="OrthoDB" id="573392at2"/>
<dbReference type="GO" id="GO:0051536">
    <property type="term" value="F:iron-sulfur cluster binding"/>
    <property type="evidence" value="ECO:0007669"/>
    <property type="project" value="InterPro"/>
</dbReference>
<dbReference type="InterPro" id="IPR036010">
    <property type="entry name" value="2Fe-2S_ferredoxin-like_sf"/>
</dbReference>
<dbReference type="Pfam" id="PF13510">
    <property type="entry name" value="Fer2_4"/>
    <property type="match status" value="1"/>
</dbReference>
<evidence type="ECO:0000313" key="3">
    <source>
        <dbReference type="Proteomes" id="UP000319732"/>
    </source>
</evidence>
<organism evidence="2 3">
    <name type="scientific">Exilibacterium tricleocarpae</name>
    <dbReference type="NCBI Taxonomy" id="2591008"/>
    <lineage>
        <taxon>Bacteria</taxon>
        <taxon>Pseudomonadati</taxon>
        <taxon>Pseudomonadota</taxon>
        <taxon>Gammaproteobacteria</taxon>
        <taxon>Cellvibrionales</taxon>
        <taxon>Cellvibrionaceae</taxon>
        <taxon>Exilibacterium</taxon>
    </lineage>
</organism>